<comment type="caution">
    <text evidence="1">The sequence shown here is derived from an EMBL/GenBank/DDBJ whole genome shotgun (WGS) entry which is preliminary data.</text>
</comment>
<protein>
    <submittedName>
        <fullName evidence="1">Asparaginase</fullName>
    </submittedName>
</protein>
<reference evidence="1 2" key="1">
    <citation type="journal article" date="2015" name="Stand. Genomic Sci.">
        <title>Genomic Encyclopedia of Bacterial and Archaeal Type Strains, Phase III: the genomes of soil and plant-associated and newly described type strains.</title>
        <authorList>
            <person name="Whitman W.B."/>
            <person name="Woyke T."/>
            <person name="Klenk H.P."/>
            <person name="Zhou Y."/>
            <person name="Lilburn T.G."/>
            <person name="Beck B.J."/>
            <person name="De Vos P."/>
            <person name="Vandamme P."/>
            <person name="Eisen J.A."/>
            <person name="Garrity G."/>
            <person name="Hugenholtz P."/>
            <person name="Kyrpides N.C."/>
        </authorList>
    </citation>
    <scope>NUCLEOTIDE SEQUENCE [LARGE SCALE GENOMIC DNA]</scope>
    <source>
        <strain evidence="1 2">CV2</strain>
    </source>
</reference>
<dbReference type="RefSeq" id="WP_130484250.1">
    <property type="nucleotide sequence ID" value="NZ_SGWW01000001.1"/>
</dbReference>
<dbReference type="PANTHER" id="PTHR42110:SF1">
    <property type="entry name" value="L-ASPARAGINASE, PUTATIVE (AFU_ORTHOLOGUE AFUA_3G11890)-RELATED"/>
    <property type="match status" value="1"/>
</dbReference>
<dbReference type="PANTHER" id="PTHR42110">
    <property type="entry name" value="L-ASPARAGINASE, PUTATIVE (AFU_ORTHOLOGUE AFUA_3G11890)-RELATED"/>
    <property type="match status" value="1"/>
</dbReference>
<organism evidence="1 2">
    <name type="scientific">Microcella putealis</name>
    <dbReference type="NCBI Taxonomy" id="337005"/>
    <lineage>
        <taxon>Bacteria</taxon>
        <taxon>Bacillati</taxon>
        <taxon>Actinomycetota</taxon>
        <taxon>Actinomycetes</taxon>
        <taxon>Micrococcales</taxon>
        <taxon>Microbacteriaceae</taxon>
        <taxon>Microcella</taxon>
    </lineage>
</organism>
<gene>
    <name evidence="1" type="ORF">EV141_0356</name>
</gene>
<keyword evidence="2" id="KW-1185">Reference proteome</keyword>
<dbReference type="InterPro" id="IPR010349">
    <property type="entry name" value="Asparaginase_II"/>
</dbReference>
<accession>A0A4Q7LYT8</accession>
<dbReference type="Pfam" id="PF06089">
    <property type="entry name" value="Asparaginase_II"/>
    <property type="match status" value="1"/>
</dbReference>
<sequence length="337" mass="34068">MNEPVTASPSLEPLDVAGCAELAVIERSGVIESRHMGAAAVVTATGERLLTVGDVDATIFPRSTLKPLQAIALLEAGATFADDELVLATASHCGSPDHLAVVERMLAADGHSPDALQCPADWPLGAAERAARRASGLGPAPLAMNCSGKHAGFLRAADALRAAGDASAEPSRYLDPAHPLQRRITATIERMLGEAIRHTGVDGCGAPMHAASLAALARAIARVASAESPEAAQLMRAVAAEPWAIDGQGRANTRVIEALGGIAKIGAEGLVVIGLPGGIAVAVKVLDGGMRATTPVALELLSRVGAVDPAVVAQLRAELDPVITGGADVVGGLIVTA</sequence>
<evidence type="ECO:0000313" key="1">
    <source>
        <dbReference type="EMBL" id="RZS59139.1"/>
    </source>
</evidence>
<dbReference type="OrthoDB" id="9780674at2"/>
<dbReference type="Proteomes" id="UP000293519">
    <property type="component" value="Unassembled WGS sequence"/>
</dbReference>
<dbReference type="AlphaFoldDB" id="A0A4Q7LYT8"/>
<dbReference type="EMBL" id="SGWW01000001">
    <property type="protein sequence ID" value="RZS59139.1"/>
    <property type="molecule type" value="Genomic_DNA"/>
</dbReference>
<evidence type="ECO:0000313" key="2">
    <source>
        <dbReference type="Proteomes" id="UP000293519"/>
    </source>
</evidence>
<name>A0A4Q7LYT8_9MICO</name>
<proteinExistence type="predicted"/>